<sequence>MYNNIFYHQYSNQLHFLTEIFRSLTNKPSEADLAYIQGKIDGYSENSWFVFYSMNRTDSPSLDQAVPAELRSTMYELIGETNQLLNSLNETLDAHNKLSVAQDNQELIQEVIEQCDELNVTSSYIKDEKNWSSYKEQLQLALLKVQELRSKFEIE</sequence>
<reference evidence="1 2" key="1">
    <citation type="submission" date="2023-12" db="EMBL/GenBank/DDBJ databases">
        <title>Whole genome sequencing of Paenibacillus phoenicis isolated from the Phoenix Mars Lander spacecraft assembly facility.</title>
        <authorList>
            <person name="Garcia A."/>
            <person name="Venkateswaran K."/>
        </authorList>
    </citation>
    <scope>NUCLEOTIDE SEQUENCE [LARGE SCALE GENOMIC DNA]</scope>
    <source>
        <strain evidence="1 2">3PO2SA</strain>
    </source>
</reference>
<gene>
    <name evidence="1" type="ORF">U9M73_06185</name>
</gene>
<name>A0ABU5PI75_9BACL</name>
<evidence type="ECO:0000313" key="1">
    <source>
        <dbReference type="EMBL" id="MEA3569585.1"/>
    </source>
</evidence>
<dbReference type="RefSeq" id="WP_260070277.1">
    <property type="nucleotide sequence ID" value="NZ_CBCSKM010000011.1"/>
</dbReference>
<dbReference type="EMBL" id="JAYERP010000001">
    <property type="protein sequence ID" value="MEA3569585.1"/>
    <property type="molecule type" value="Genomic_DNA"/>
</dbReference>
<accession>A0ABU5PI75</accession>
<comment type="caution">
    <text evidence="1">The sequence shown here is derived from an EMBL/GenBank/DDBJ whole genome shotgun (WGS) entry which is preliminary data.</text>
</comment>
<evidence type="ECO:0000313" key="2">
    <source>
        <dbReference type="Proteomes" id="UP001292216"/>
    </source>
</evidence>
<organism evidence="1 2">
    <name type="scientific">Paenibacillus phoenicis</name>
    <dbReference type="NCBI Taxonomy" id="554117"/>
    <lineage>
        <taxon>Bacteria</taxon>
        <taxon>Bacillati</taxon>
        <taxon>Bacillota</taxon>
        <taxon>Bacilli</taxon>
        <taxon>Bacillales</taxon>
        <taxon>Paenibacillaceae</taxon>
        <taxon>Paenibacillus</taxon>
    </lineage>
</organism>
<dbReference type="Proteomes" id="UP001292216">
    <property type="component" value="Unassembled WGS sequence"/>
</dbReference>
<proteinExistence type="predicted"/>
<protein>
    <submittedName>
        <fullName evidence="1">Uncharacterized protein</fullName>
    </submittedName>
</protein>
<keyword evidence="2" id="KW-1185">Reference proteome</keyword>